<reference evidence="4" key="2">
    <citation type="journal article" date="2017" name="Sci. Adv.">
        <title>A tail of two voltages: Proteomic comparison of the three electric organs of the electric eel.</title>
        <authorList>
            <person name="Traeger L.L."/>
            <person name="Sabat G."/>
            <person name="Barrett-Wilt G.A."/>
            <person name="Wells G.B."/>
            <person name="Sussman M.R."/>
        </authorList>
    </citation>
    <scope>NUCLEOTIDE SEQUENCE [LARGE SCALE GENOMIC DNA]</scope>
</reference>
<evidence type="ECO:0000259" key="2">
    <source>
        <dbReference type="Pfam" id="PF18201"/>
    </source>
</evidence>
<evidence type="ECO:0000256" key="1">
    <source>
        <dbReference type="ARBA" id="ARBA00008511"/>
    </source>
</evidence>
<accession>A0A4W4GBB9</accession>
<gene>
    <name evidence="3" type="primary">pih1d2</name>
</gene>
<organism evidence="3 4">
    <name type="scientific">Electrophorus electricus</name>
    <name type="common">Electric eel</name>
    <name type="synonym">Gymnotus electricus</name>
    <dbReference type="NCBI Taxonomy" id="8005"/>
    <lineage>
        <taxon>Eukaryota</taxon>
        <taxon>Metazoa</taxon>
        <taxon>Chordata</taxon>
        <taxon>Craniata</taxon>
        <taxon>Vertebrata</taxon>
        <taxon>Euteleostomi</taxon>
        <taxon>Actinopterygii</taxon>
        <taxon>Neopterygii</taxon>
        <taxon>Teleostei</taxon>
        <taxon>Ostariophysi</taxon>
        <taxon>Gymnotiformes</taxon>
        <taxon>Gymnotoidei</taxon>
        <taxon>Gymnotidae</taxon>
        <taxon>Electrophorus</taxon>
    </lineage>
</organism>
<proteinExistence type="inferred from homology"/>
<dbReference type="Pfam" id="PF18201">
    <property type="entry name" value="PIH1_CS"/>
    <property type="match status" value="1"/>
</dbReference>
<reference evidence="3" key="3">
    <citation type="submission" date="2020-05" db="EMBL/GenBank/DDBJ databases">
        <title>Electrophorus electricus (electric eel) genome, fEleEle1, primary haplotype.</title>
        <authorList>
            <person name="Myers G."/>
            <person name="Meyer A."/>
            <person name="Fedrigo O."/>
            <person name="Formenti G."/>
            <person name="Rhie A."/>
            <person name="Tracey A."/>
            <person name="Sims Y."/>
            <person name="Jarvis E.D."/>
        </authorList>
    </citation>
    <scope>NUCLEOTIDE SEQUENCE [LARGE SCALE GENOMIC DNA]</scope>
</reference>
<protein>
    <submittedName>
        <fullName evidence="3">PIH1 domain containing 2</fullName>
    </submittedName>
</protein>
<feature type="domain" description="PIH1D1/2/3 CS-like" evidence="2">
    <location>
        <begin position="113"/>
        <end position="185"/>
    </location>
</feature>
<name>A0A4W4GBB9_ELEEL</name>
<dbReference type="InterPro" id="IPR050734">
    <property type="entry name" value="PIH1/Kintoun_subfamily"/>
</dbReference>
<reference evidence="3" key="5">
    <citation type="submission" date="2025-09" db="UniProtKB">
        <authorList>
            <consortium name="Ensembl"/>
        </authorList>
    </citation>
    <scope>IDENTIFICATION</scope>
</reference>
<dbReference type="AlphaFoldDB" id="A0A4W4GBB9"/>
<dbReference type="Ensembl" id="ENSEEET00000035652.2">
    <property type="protein sequence ID" value="ENSEEEP00000035242.2"/>
    <property type="gene ID" value="ENSEEEG00000025551.1"/>
</dbReference>
<evidence type="ECO:0000313" key="4">
    <source>
        <dbReference type="Proteomes" id="UP000314983"/>
    </source>
</evidence>
<evidence type="ECO:0000313" key="3">
    <source>
        <dbReference type="Ensembl" id="ENSEEEP00000035242.2"/>
    </source>
</evidence>
<dbReference type="GeneTree" id="ENSGT00510000048581"/>
<sequence>MEIPRCQKAALEQVDRFWSLLDDMSQNDPGAYETFLKRQLRDGCGVNVSKLSQMFPNILILYVNVCGWGRVPAPASPTQPVPGQGPARAGLVTVMSSTEAARCPQPRHQLTVCPETSTRTLRLRVDLPGVHAVSQCQLSITQVDVLLEVEDMYYLHLWFPEAVNENTCCATYNKKKHTLTVTVCVL</sequence>
<dbReference type="Proteomes" id="UP000314983">
    <property type="component" value="Chromosome 15"/>
</dbReference>
<dbReference type="GO" id="GO:1990904">
    <property type="term" value="C:ribonucleoprotein complex"/>
    <property type="evidence" value="ECO:0007669"/>
    <property type="project" value="TreeGrafter"/>
</dbReference>
<dbReference type="PANTHER" id="PTHR22997">
    <property type="entry name" value="PIH1 DOMAIN-CONTAINING PROTEIN 1"/>
    <property type="match status" value="1"/>
</dbReference>
<reference evidence="4" key="1">
    <citation type="journal article" date="2014" name="Science">
        <title>Nonhuman genetics. Genomic basis for the convergent evolution of electric organs.</title>
        <authorList>
            <person name="Gallant J.R."/>
            <person name="Traeger L.L."/>
            <person name="Volkening J.D."/>
            <person name="Moffett H."/>
            <person name="Chen P.H."/>
            <person name="Novina C.D."/>
            <person name="Phillips G.N.Jr."/>
            <person name="Anand R."/>
            <person name="Wells G.B."/>
            <person name="Pinch M."/>
            <person name="Guth R."/>
            <person name="Unguez G.A."/>
            <person name="Albert J.S."/>
            <person name="Zakon H.H."/>
            <person name="Samanta M.P."/>
            <person name="Sussman M.R."/>
        </authorList>
    </citation>
    <scope>NUCLEOTIDE SEQUENCE [LARGE SCALE GENOMIC DNA]</scope>
</reference>
<dbReference type="InterPro" id="IPR041442">
    <property type="entry name" value="PIH1D1/2/3_CS-like"/>
</dbReference>
<keyword evidence="4" id="KW-1185">Reference proteome</keyword>
<dbReference type="GO" id="GO:0097255">
    <property type="term" value="C:R2TP complex"/>
    <property type="evidence" value="ECO:0007669"/>
    <property type="project" value="TreeGrafter"/>
</dbReference>
<dbReference type="GO" id="GO:0000492">
    <property type="term" value="P:box C/D snoRNP assembly"/>
    <property type="evidence" value="ECO:0007669"/>
    <property type="project" value="TreeGrafter"/>
</dbReference>
<dbReference type="GO" id="GO:0005737">
    <property type="term" value="C:cytoplasm"/>
    <property type="evidence" value="ECO:0007669"/>
    <property type="project" value="TreeGrafter"/>
</dbReference>
<dbReference type="GO" id="GO:0006364">
    <property type="term" value="P:rRNA processing"/>
    <property type="evidence" value="ECO:0007669"/>
    <property type="project" value="TreeGrafter"/>
</dbReference>
<comment type="similarity">
    <text evidence="1">Belongs to the PIH1 family.</text>
</comment>
<dbReference type="PANTHER" id="PTHR22997:SF6">
    <property type="entry name" value="PIH1 DOMAIN-CONTAINING PROTEIN 2"/>
    <property type="match status" value="1"/>
</dbReference>
<reference evidence="3" key="4">
    <citation type="submission" date="2025-08" db="UniProtKB">
        <authorList>
            <consortium name="Ensembl"/>
        </authorList>
    </citation>
    <scope>IDENTIFICATION</scope>
</reference>